<evidence type="ECO:0000256" key="5">
    <source>
        <dbReference type="ARBA" id="ARBA00022605"/>
    </source>
</evidence>
<dbReference type="KEGG" id="lcre:Pla8534_30280"/>
<dbReference type="EMBL" id="CP036433">
    <property type="protein sequence ID" value="QDU95213.1"/>
    <property type="molecule type" value="Genomic_DNA"/>
</dbReference>
<keyword evidence="7 9" id="KW-0057">Aromatic amino acid biosynthesis</keyword>
<dbReference type="InterPro" id="IPR044643">
    <property type="entry name" value="TrpF_fam"/>
</dbReference>
<comment type="catalytic activity">
    <reaction evidence="1 9">
        <text>N-(5-phospho-beta-D-ribosyl)anthranilate = 1-(2-carboxyphenylamino)-1-deoxy-D-ribulose 5-phosphate</text>
        <dbReference type="Rhea" id="RHEA:21540"/>
        <dbReference type="ChEBI" id="CHEBI:18277"/>
        <dbReference type="ChEBI" id="CHEBI:58613"/>
        <dbReference type="EC" id="5.3.1.24"/>
    </reaction>
</comment>
<evidence type="ECO:0000256" key="4">
    <source>
        <dbReference type="ARBA" id="ARBA00022272"/>
    </source>
</evidence>
<evidence type="ECO:0000259" key="10">
    <source>
        <dbReference type="Pfam" id="PF00697"/>
    </source>
</evidence>
<gene>
    <name evidence="9 11" type="primary">trpF</name>
    <name evidence="11" type="ORF">Pla8534_30280</name>
</gene>
<keyword evidence="8 9" id="KW-0413">Isomerase</keyword>
<dbReference type="UniPathway" id="UPA00035">
    <property type="reaction ID" value="UER00042"/>
</dbReference>
<evidence type="ECO:0000256" key="6">
    <source>
        <dbReference type="ARBA" id="ARBA00022822"/>
    </source>
</evidence>
<evidence type="ECO:0000256" key="2">
    <source>
        <dbReference type="ARBA" id="ARBA00004664"/>
    </source>
</evidence>
<accession>A0A518DTQ1</accession>
<evidence type="ECO:0000256" key="3">
    <source>
        <dbReference type="ARBA" id="ARBA00012572"/>
    </source>
</evidence>
<dbReference type="Gene3D" id="3.20.20.70">
    <property type="entry name" value="Aldolase class I"/>
    <property type="match status" value="1"/>
</dbReference>
<dbReference type="GO" id="GO:0000162">
    <property type="term" value="P:L-tryptophan biosynthetic process"/>
    <property type="evidence" value="ECO:0007669"/>
    <property type="project" value="UniProtKB-UniRule"/>
</dbReference>
<name>A0A518DTQ1_9BACT</name>
<dbReference type="Pfam" id="PF00697">
    <property type="entry name" value="PRAI"/>
    <property type="match status" value="1"/>
</dbReference>
<dbReference type="InterPro" id="IPR001240">
    <property type="entry name" value="PRAI_dom"/>
</dbReference>
<evidence type="ECO:0000313" key="11">
    <source>
        <dbReference type="EMBL" id="QDU95213.1"/>
    </source>
</evidence>
<dbReference type="HAMAP" id="MF_00135">
    <property type="entry name" value="PRAI"/>
    <property type="match status" value="1"/>
</dbReference>
<evidence type="ECO:0000313" key="12">
    <source>
        <dbReference type="Proteomes" id="UP000317648"/>
    </source>
</evidence>
<feature type="domain" description="N-(5'phosphoribosyl) anthranilate isomerase (PRAI)" evidence="10">
    <location>
        <begin position="2"/>
        <end position="199"/>
    </location>
</feature>
<dbReference type="InterPro" id="IPR013785">
    <property type="entry name" value="Aldolase_TIM"/>
</dbReference>
<comment type="similarity">
    <text evidence="9">Belongs to the TrpF family.</text>
</comment>
<organism evidence="11 12">
    <name type="scientific">Lignipirellula cremea</name>
    <dbReference type="NCBI Taxonomy" id="2528010"/>
    <lineage>
        <taxon>Bacteria</taxon>
        <taxon>Pseudomonadati</taxon>
        <taxon>Planctomycetota</taxon>
        <taxon>Planctomycetia</taxon>
        <taxon>Pirellulales</taxon>
        <taxon>Pirellulaceae</taxon>
        <taxon>Lignipirellula</taxon>
    </lineage>
</organism>
<dbReference type="PANTHER" id="PTHR42894">
    <property type="entry name" value="N-(5'-PHOSPHORIBOSYL)ANTHRANILATE ISOMERASE"/>
    <property type="match status" value="1"/>
</dbReference>
<evidence type="ECO:0000256" key="7">
    <source>
        <dbReference type="ARBA" id="ARBA00023141"/>
    </source>
</evidence>
<evidence type="ECO:0000256" key="8">
    <source>
        <dbReference type="ARBA" id="ARBA00023235"/>
    </source>
</evidence>
<protein>
    <recommendedName>
        <fullName evidence="4 9">N-(5'-phosphoribosyl)anthranilate isomerase</fullName>
        <shortName evidence="9">PRAI</shortName>
        <ecNumber evidence="3 9">5.3.1.24</ecNumber>
    </recommendedName>
</protein>
<dbReference type="Proteomes" id="UP000317648">
    <property type="component" value="Chromosome"/>
</dbReference>
<keyword evidence="5 9" id="KW-0028">Amino-acid biosynthesis</keyword>
<reference evidence="11 12" key="1">
    <citation type="submission" date="2019-02" db="EMBL/GenBank/DDBJ databases">
        <title>Deep-cultivation of Planctomycetes and their phenomic and genomic characterization uncovers novel biology.</title>
        <authorList>
            <person name="Wiegand S."/>
            <person name="Jogler M."/>
            <person name="Boedeker C."/>
            <person name="Pinto D."/>
            <person name="Vollmers J."/>
            <person name="Rivas-Marin E."/>
            <person name="Kohn T."/>
            <person name="Peeters S.H."/>
            <person name="Heuer A."/>
            <person name="Rast P."/>
            <person name="Oberbeckmann S."/>
            <person name="Bunk B."/>
            <person name="Jeske O."/>
            <person name="Meyerdierks A."/>
            <person name="Storesund J.E."/>
            <person name="Kallscheuer N."/>
            <person name="Luecker S."/>
            <person name="Lage O.M."/>
            <person name="Pohl T."/>
            <person name="Merkel B.J."/>
            <person name="Hornburger P."/>
            <person name="Mueller R.-W."/>
            <person name="Bruemmer F."/>
            <person name="Labrenz M."/>
            <person name="Spormann A.M."/>
            <person name="Op den Camp H."/>
            <person name="Overmann J."/>
            <person name="Amann R."/>
            <person name="Jetten M.S.M."/>
            <person name="Mascher T."/>
            <person name="Medema M.H."/>
            <person name="Devos D.P."/>
            <person name="Kaster A.-K."/>
            <person name="Ovreas L."/>
            <person name="Rohde M."/>
            <person name="Galperin M.Y."/>
            <person name="Jogler C."/>
        </authorList>
    </citation>
    <scope>NUCLEOTIDE SEQUENCE [LARGE SCALE GENOMIC DNA]</scope>
    <source>
        <strain evidence="11 12">Pla85_3_4</strain>
    </source>
</reference>
<comment type="pathway">
    <text evidence="2 9">Amino-acid biosynthesis; L-tryptophan biosynthesis; L-tryptophan from chorismate: step 3/5.</text>
</comment>
<dbReference type="PANTHER" id="PTHR42894:SF1">
    <property type="entry name" value="N-(5'-PHOSPHORIBOSYL)ANTHRANILATE ISOMERASE"/>
    <property type="match status" value="1"/>
</dbReference>
<dbReference type="InterPro" id="IPR011060">
    <property type="entry name" value="RibuloseP-bd_barrel"/>
</dbReference>
<evidence type="ECO:0000256" key="1">
    <source>
        <dbReference type="ARBA" id="ARBA00001164"/>
    </source>
</evidence>
<sequence>MTTVADAQAIYEAGADVIGLNFYPGSPRCVDLETAATISRECPVPIVGVFVNHSVAEIQEVGAVVRLDYVQLHGEEAPQMIGQFPGSRVLRALRCKADAQAAIDYLADCRGQQCEPYAALLDAFAPDEYGGTGRVLDWNMVRQERAAFPVQRLILAGGLKPENVGEAIRTTRPDAVDTASGVEESPGRKSLPRVRDFIAAARQAWFEIDQAREKISSTEEYPR</sequence>
<dbReference type="GO" id="GO:0004640">
    <property type="term" value="F:phosphoribosylanthranilate isomerase activity"/>
    <property type="evidence" value="ECO:0007669"/>
    <property type="project" value="UniProtKB-UniRule"/>
</dbReference>
<dbReference type="EC" id="5.3.1.24" evidence="3 9"/>
<dbReference type="SUPFAM" id="SSF51366">
    <property type="entry name" value="Ribulose-phoshate binding barrel"/>
    <property type="match status" value="1"/>
</dbReference>
<dbReference type="CDD" id="cd00405">
    <property type="entry name" value="PRAI"/>
    <property type="match status" value="1"/>
</dbReference>
<keyword evidence="12" id="KW-1185">Reference proteome</keyword>
<keyword evidence="6 9" id="KW-0822">Tryptophan biosynthesis</keyword>
<dbReference type="AlphaFoldDB" id="A0A518DTQ1"/>
<evidence type="ECO:0000256" key="9">
    <source>
        <dbReference type="HAMAP-Rule" id="MF_00135"/>
    </source>
</evidence>
<proteinExistence type="inferred from homology"/>